<dbReference type="AlphaFoldDB" id="A0A1I0TZM0"/>
<evidence type="ECO:0000313" key="11">
    <source>
        <dbReference type="Proteomes" id="UP000182054"/>
    </source>
</evidence>
<keyword evidence="4 6" id="KW-0274">FAD</keyword>
<dbReference type="OrthoDB" id="9785276at2"/>
<protein>
    <submittedName>
        <fullName evidence="10">Choline dehydrogenase</fullName>
    </submittedName>
</protein>
<dbReference type="Pfam" id="PF05199">
    <property type="entry name" value="GMC_oxred_C"/>
    <property type="match status" value="1"/>
</dbReference>
<evidence type="ECO:0000256" key="3">
    <source>
        <dbReference type="ARBA" id="ARBA00022630"/>
    </source>
</evidence>
<accession>A0A1I0TZM0</accession>
<dbReference type="PIRSF" id="PIRSF000137">
    <property type="entry name" value="Alcohol_oxidase"/>
    <property type="match status" value="1"/>
</dbReference>
<dbReference type="Pfam" id="PF00732">
    <property type="entry name" value="GMC_oxred_N"/>
    <property type="match status" value="1"/>
</dbReference>
<dbReference type="GO" id="GO:0016614">
    <property type="term" value="F:oxidoreductase activity, acting on CH-OH group of donors"/>
    <property type="evidence" value="ECO:0007669"/>
    <property type="project" value="InterPro"/>
</dbReference>
<evidence type="ECO:0000313" key="10">
    <source>
        <dbReference type="EMBL" id="SFA57311.1"/>
    </source>
</evidence>
<feature type="domain" description="Glucose-methanol-choline oxidoreductase N-terminal" evidence="9">
    <location>
        <begin position="255"/>
        <end position="269"/>
    </location>
</feature>
<name>A0A1I0TZM0_9NOCA</name>
<dbReference type="SUPFAM" id="SSF54373">
    <property type="entry name" value="FAD-linked reductases, C-terminal domain"/>
    <property type="match status" value="1"/>
</dbReference>
<comment type="similarity">
    <text evidence="2 7">Belongs to the GMC oxidoreductase family.</text>
</comment>
<feature type="domain" description="Glucose-methanol-choline oxidoreductase N-terminal" evidence="8">
    <location>
        <begin position="84"/>
        <end position="107"/>
    </location>
</feature>
<dbReference type="InterPro" id="IPR000172">
    <property type="entry name" value="GMC_OxRdtase_N"/>
</dbReference>
<proteinExistence type="inferred from homology"/>
<evidence type="ECO:0000256" key="1">
    <source>
        <dbReference type="ARBA" id="ARBA00001974"/>
    </source>
</evidence>
<sequence>MVDTTRIADYVVVGAGSAGCVLANRLSAASDIDVVVLEAGPEDKNKFVHIPAGFSKLFRSELDWNYDTEPQPGLAGRSIFWPRGKMLGGSSSLNAMMWVRGFAADYDEWAEAAGADWSFESAVEVFRRIEDIEGATENDEGRGGPLRVSAQRSPRSITAAYLEAASAHGLSTERANLPTPKGMTQTMVTQKRGARFSCADAYLRPASSRPNLDVITEALVTRVVFDGTRAVGVEYERDGRRQVVRARREVILSGGAVNTPQLLMLSGVGAAAHLREHGIEVVRDVPEVGENLLDHLVSALGYGVQSDTLFAAEKVPSLVNYLVRRRGMLTSNVAEAYGFVRSHDGLDLPDLELLFAPAPFFDEGLVPATAHAAILGAILLKPKSTGTISLRSADPADKPVIDPRYLSDPDGADHAALTAGLLRSAEIAATEPLRSRLGELVRPVAPAGASIEEVVELAVATMSHTLYHPVGTCRMGTDERSVVDPQLRVRGLDGLRVADASIMPSIIRGHTHAPSVLIGEKAAEFVLSALAPSR</sequence>
<dbReference type="Gene3D" id="3.50.50.60">
    <property type="entry name" value="FAD/NAD(P)-binding domain"/>
    <property type="match status" value="1"/>
</dbReference>
<reference evidence="10 11" key="1">
    <citation type="submission" date="2016-10" db="EMBL/GenBank/DDBJ databases">
        <authorList>
            <person name="de Groot N.N."/>
        </authorList>
    </citation>
    <scope>NUCLEOTIDE SEQUENCE [LARGE SCALE GENOMIC DNA]</scope>
    <source>
        <strain evidence="10 11">DSM 44908</strain>
    </source>
</reference>
<dbReference type="PANTHER" id="PTHR11552:SF147">
    <property type="entry name" value="CHOLINE DEHYDROGENASE, MITOCHONDRIAL"/>
    <property type="match status" value="1"/>
</dbReference>
<evidence type="ECO:0000256" key="6">
    <source>
        <dbReference type="PIRSR" id="PIRSR000137-2"/>
    </source>
</evidence>
<dbReference type="PANTHER" id="PTHR11552">
    <property type="entry name" value="GLUCOSE-METHANOL-CHOLINE GMC OXIDOREDUCTASE"/>
    <property type="match status" value="1"/>
</dbReference>
<dbReference type="PROSITE" id="PS00623">
    <property type="entry name" value="GMC_OXRED_1"/>
    <property type="match status" value="1"/>
</dbReference>
<dbReference type="RefSeq" id="WP_068365749.1">
    <property type="nucleotide sequence ID" value="NZ_FOJN01000011.1"/>
</dbReference>
<dbReference type="InterPro" id="IPR036188">
    <property type="entry name" value="FAD/NAD-bd_sf"/>
</dbReference>
<keyword evidence="3 7" id="KW-0285">Flavoprotein</keyword>
<dbReference type="PROSITE" id="PS00624">
    <property type="entry name" value="GMC_OXRED_2"/>
    <property type="match status" value="1"/>
</dbReference>
<dbReference type="SUPFAM" id="SSF51905">
    <property type="entry name" value="FAD/NAD(P)-binding domain"/>
    <property type="match status" value="1"/>
</dbReference>
<organism evidence="10 11">
    <name type="scientific">Rhodococcoides kroppenstedtii</name>
    <dbReference type="NCBI Taxonomy" id="293050"/>
    <lineage>
        <taxon>Bacteria</taxon>
        <taxon>Bacillati</taxon>
        <taxon>Actinomycetota</taxon>
        <taxon>Actinomycetes</taxon>
        <taxon>Mycobacteriales</taxon>
        <taxon>Nocardiaceae</taxon>
        <taxon>Rhodococcoides</taxon>
    </lineage>
</organism>
<dbReference type="PROSITE" id="PS51257">
    <property type="entry name" value="PROKAR_LIPOPROTEIN"/>
    <property type="match status" value="1"/>
</dbReference>
<evidence type="ECO:0000256" key="5">
    <source>
        <dbReference type="PIRSR" id="PIRSR000137-1"/>
    </source>
</evidence>
<evidence type="ECO:0000256" key="2">
    <source>
        <dbReference type="ARBA" id="ARBA00010790"/>
    </source>
</evidence>
<dbReference type="Proteomes" id="UP000182054">
    <property type="component" value="Unassembled WGS sequence"/>
</dbReference>
<feature type="active site" description="Proton acceptor" evidence="5">
    <location>
        <position position="510"/>
    </location>
</feature>
<evidence type="ECO:0000256" key="4">
    <source>
        <dbReference type="ARBA" id="ARBA00022827"/>
    </source>
</evidence>
<evidence type="ECO:0000256" key="7">
    <source>
        <dbReference type="RuleBase" id="RU003968"/>
    </source>
</evidence>
<dbReference type="GO" id="GO:0050660">
    <property type="term" value="F:flavin adenine dinucleotide binding"/>
    <property type="evidence" value="ECO:0007669"/>
    <property type="project" value="InterPro"/>
</dbReference>
<gene>
    <name evidence="10" type="ORF">SAMN05444374_111106</name>
</gene>
<dbReference type="Gene3D" id="3.30.560.10">
    <property type="entry name" value="Glucose Oxidase, domain 3"/>
    <property type="match status" value="1"/>
</dbReference>
<dbReference type="InterPro" id="IPR012132">
    <property type="entry name" value="GMC_OxRdtase"/>
</dbReference>
<feature type="active site" description="Proton donor" evidence="5">
    <location>
        <position position="468"/>
    </location>
</feature>
<dbReference type="InterPro" id="IPR007867">
    <property type="entry name" value="GMC_OxRtase_C"/>
</dbReference>
<comment type="cofactor">
    <cofactor evidence="1 6">
        <name>FAD</name>
        <dbReference type="ChEBI" id="CHEBI:57692"/>
    </cofactor>
</comment>
<dbReference type="EMBL" id="FOJN01000011">
    <property type="protein sequence ID" value="SFA57311.1"/>
    <property type="molecule type" value="Genomic_DNA"/>
</dbReference>
<dbReference type="GeneID" id="85486679"/>
<feature type="binding site" evidence="6">
    <location>
        <position position="220"/>
    </location>
    <ligand>
        <name>FAD</name>
        <dbReference type="ChEBI" id="CHEBI:57692"/>
    </ligand>
</feature>
<evidence type="ECO:0000259" key="9">
    <source>
        <dbReference type="PROSITE" id="PS00624"/>
    </source>
</evidence>
<evidence type="ECO:0000259" key="8">
    <source>
        <dbReference type="PROSITE" id="PS00623"/>
    </source>
</evidence>